<feature type="transmembrane region" description="Helical" evidence="11">
    <location>
        <begin position="32"/>
        <end position="54"/>
    </location>
</feature>
<comment type="caution">
    <text evidence="13">The sequence shown here is derived from an EMBL/GenBank/DDBJ whole genome shotgun (WGS) entry which is preliminary data.</text>
</comment>
<evidence type="ECO:0000256" key="9">
    <source>
        <dbReference type="ARBA" id="ARBA00023136"/>
    </source>
</evidence>
<evidence type="ECO:0000256" key="7">
    <source>
        <dbReference type="ARBA" id="ARBA00022748"/>
    </source>
</evidence>
<dbReference type="GO" id="GO:0016020">
    <property type="term" value="C:membrane"/>
    <property type="evidence" value="ECO:0007669"/>
    <property type="project" value="UniProtKB-SubCell"/>
</dbReference>
<feature type="transmembrane region" description="Helical" evidence="11">
    <location>
        <begin position="173"/>
        <end position="194"/>
    </location>
</feature>
<evidence type="ECO:0000256" key="4">
    <source>
        <dbReference type="ARBA" id="ARBA00022528"/>
    </source>
</evidence>
<feature type="transmembrane region" description="Helical" evidence="11">
    <location>
        <begin position="61"/>
        <end position="84"/>
    </location>
</feature>
<keyword evidence="14" id="KW-1185">Reference proteome</keyword>
<dbReference type="InterPro" id="IPR003834">
    <property type="entry name" value="Cyt_c_assmbl_TM_dom"/>
</dbReference>
<keyword evidence="4" id="KW-0150">Chloroplast</keyword>
<evidence type="ECO:0000256" key="11">
    <source>
        <dbReference type="SAM" id="Phobius"/>
    </source>
</evidence>
<comment type="similarity">
    <text evidence="3">Belongs to the DsbD family.</text>
</comment>
<evidence type="ECO:0000259" key="12">
    <source>
        <dbReference type="Pfam" id="PF02683"/>
    </source>
</evidence>
<keyword evidence="6 11" id="KW-0812">Transmembrane</keyword>
<feature type="compositionally biased region" description="Low complexity" evidence="10">
    <location>
        <begin position="1"/>
        <end position="17"/>
    </location>
</feature>
<evidence type="ECO:0000256" key="3">
    <source>
        <dbReference type="ARBA" id="ARBA00006143"/>
    </source>
</evidence>
<feature type="domain" description="Cytochrome C biogenesis protein transmembrane" evidence="12">
    <location>
        <begin position="28"/>
        <end position="164"/>
    </location>
</feature>
<keyword evidence="5" id="KW-0934">Plastid</keyword>
<reference evidence="13 14" key="1">
    <citation type="submission" date="2020-02" db="EMBL/GenBank/DDBJ databases">
        <title>Draft genome sequence of Haematococcus lacustris strain NIES-144.</title>
        <authorList>
            <person name="Morimoto D."/>
            <person name="Nakagawa S."/>
            <person name="Yoshida T."/>
            <person name="Sawayama S."/>
        </authorList>
    </citation>
    <scope>NUCLEOTIDE SEQUENCE [LARGE SCALE GENOMIC DNA]</scope>
    <source>
        <strain evidence="13 14">NIES-144</strain>
    </source>
</reference>
<sequence>MEGGYSPSASNAESSASTQQAKPNITTQALSFSFGLATTLAGLGLLSSSVGLAYGQIGEGLPLLVSLLAIAMGLNLLQVLPLRLPSLDLDVRELTAGVPPALQAYLAGLAFALAASPCATPVLATLLAWVANTGDPVQGAALLLAYTSGYVAPLLLAATVTGSMKQLLSLRQYSAWVTPASGSLLVAGGTFSLLTRLF</sequence>
<comment type="subcellular location">
    <subcellularLocation>
        <location evidence="1">Membrane</location>
        <topology evidence="1">Multi-pass membrane protein</topology>
    </subcellularLocation>
    <subcellularLocation>
        <location evidence="2">Plastid</location>
        <location evidence="2">Chloroplast</location>
    </subcellularLocation>
</comment>
<keyword evidence="7" id="KW-0201">Cytochrome c-type biogenesis</keyword>
<dbReference type="GO" id="GO:0017004">
    <property type="term" value="P:cytochrome complex assembly"/>
    <property type="evidence" value="ECO:0007669"/>
    <property type="project" value="UniProtKB-KW"/>
</dbReference>
<protein>
    <submittedName>
        <fullName evidence="13">DsbD domain-containing protein</fullName>
    </submittedName>
</protein>
<evidence type="ECO:0000256" key="6">
    <source>
        <dbReference type="ARBA" id="ARBA00022692"/>
    </source>
</evidence>
<evidence type="ECO:0000313" key="13">
    <source>
        <dbReference type="EMBL" id="GFH13656.1"/>
    </source>
</evidence>
<evidence type="ECO:0000256" key="2">
    <source>
        <dbReference type="ARBA" id="ARBA00004229"/>
    </source>
</evidence>
<feature type="transmembrane region" description="Helical" evidence="11">
    <location>
        <begin position="104"/>
        <end position="129"/>
    </location>
</feature>
<feature type="region of interest" description="Disordered" evidence="10">
    <location>
        <begin position="1"/>
        <end position="20"/>
    </location>
</feature>
<accession>A0A699Z313</accession>
<dbReference type="PANTHER" id="PTHR31272:SF6">
    <property type="entry name" value="CYTOCHROME C-TYPE BIOGENESIS CCDA-LIKE CHLOROPLASTIC PROTEIN"/>
    <property type="match status" value="1"/>
</dbReference>
<dbReference type="InterPro" id="IPR051790">
    <property type="entry name" value="Cytochrome_c-biogenesis_DsbD"/>
</dbReference>
<evidence type="ECO:0000256" key="8">
    <source>
        <dbReference type="ARBA" id="ARBA00022989"/>
    </source>
</evidence>
<dbReference type="Pfam" id="PF02683">
    <property type="entry name" value="DsbD_TM"/>
    <property type="match status" value="1"/>
</dbReference>
<organism evidence="13 14">
    <name type="scientific">Haematococcus lacustris</name>
    <name type="common">Green alga</name>
    <name type="synonym">Haematococcus pluvialis</name>
    <dbReference type="NCBI Taxonomy" id="44745"/>
    <lineage>
        <taxon>Eukaryota</taxon>
        <taxon>Viridiplantae</taxon>
        <taxon>Chlorophyta</taxon>
        <taxon>core chlorophytes</taxon>
        <taxon>Chlorophyceae</taxon>
        <taxon>CS clade</taxon>
        <taxon>Chlamydomonadales</taxon>
        <taxon>Haematococcaceae</taxon>
        <taxon>Haematococcus</taxon>
    </lineage>
</organism>
<dbReference type="GO" id="GO:0009507">
    <property type="term" value="C:chloroplast"/>
    <property type="evidence" value="ECO:0007669"/>
    <property type="project" value="UniProtKB-SubCell"/>
</dbReference>
<proteinExistence type="inferred from homology"/>
<evidence type="ECO:0000313" key="14">
    <source>
        <dbReference type="Proteomes" id="UP000485058"/>
    </source>
</evidence>
<keyword evidence="8 11" id="KW-1133">Transmembrane helix</keyword>
<dbReference type="PANTHER" id="PTHR31272">
    <property type="entry name" value="CYTOCHROME C-TYPE BIOGENESIS PROTEIN HI_1454-RELATED"/>
    <property type="match status" value="1"/>
</dbReference>
<feature type="transmembrane region" description="Helical" evidence="11">
    <location>
        <begin position="141"/>
        <end position="161"/>
    </location>
</feature>
<dbReference type="Proteomes" id="UP000485058">
    <property type="component" value="Unassembled WGS sequence"/>
</dbReference>
<gene>
    <name evidence="13" type="ORF">HaLaN_09585</name>
</gene>
<evidence type="ECO:0000256" key="1">
    <source>
        <dbReference type="ARBA" id="ARBA00004141"/>
    </source>
</evidence>
<evidence type="ECO:0000256" key="5">
    <source>
        <dbReference type="ARBA" id="ARBA00022640"/>
    </source>
</evidence>
<dbReference type="AlphaFoldDB" id="A0A699Z313"/>
<evidence type="ECO:0000256" key="10">
    <source>
        <dbReference type="SAM" id="MobiDB-lite"/>
    </source>
</evidence>
<keyword evidence="9 11" id="KW-0472">Membrane</keyword>
<dbReference type="EMBL" id="BLLF01000636">
    <property type="protein sequence ID" value="GFH13656.1"/>
    <property type="molecule type" value="Genomic_DNA"/>
</dbReference>
<name>A0A699Z313_HAELA</name>